<dbReference type="GO" id="GO:0051301">
    <property type="term" value="P:cell division"/>
    <property type="evidence" value="ECO:0007669"/>
    <property type="project" value="InterPro"/>
</dbReference>
<protein>
    <recommendedName>
        <fullName evidence="10">peptidoglycan glycosyltransferase</fullName>
        <ecNumber evidence="10">2.4.99.28</ecNumber>
    </recommendedName>
    <alternativeName>
        <fullName evidence="9">Peptidoglycan polymerase</fullName>
    </alternativeName>
</protein>
<dbReference type="GO" id="GO:0009252">
    <property type="term" value="P:peptidoglycan biosynthetic process"/>
    <property type="evidence" value="ECO:0007669"/>
    <property type="project" value="UniProtKB-KW"/>
</dbReference>
<organism evidence="13">
    <name type="scientific">marine metagenome</name>
    <dbReference type="NCBI Taxonomy" id="408172"/>
    <lineage>
        <taxon>unclassified sequences</taxon>
        <taxon>metagenomes</taxon>
        <taxon>ecological metagenomes</taxon>
    </lineage>
</organism>
<keyword evidence="8 12" id="KW-0472">Membrane</keyword>
<dbReference type="PANTHER" id="PTHR30474">
    <property type="entry name" value="CELL CYCLE PROTEIN"/>
    <property type="match status" value="1"/>
</dbReference>
<keyword evidence="6" id="KW-0573">Peptidoglycan synthesis</keyword>
<evidence type="ECO:0000256" key="3">
    <source>
        <dbReference type="ARBA" id="ARBA00022679"/>
    </source>
</evidence>
<reference evidence="13" key="1">
    <citation type="submission" date="2018-05" db="EMBL/GenBank/DDBJ databases">
        <authorList>
            <person name="Lanie J.A."/>
            <person name="Ng W.-L."/>
            <person name="Kazmierczak K.M."/>
            <person name="Andrzejewski T.M."/>
            <person name="Davidsen T.M."/>
            <person name="Wayne K.J."/>
            <person name="Tettelin H."/>
            <person name="Glass J.I."/>
            <person name="Rusch D."/>
            <person name="Podicherti R."/>
            <person name="Tsui H.-C.T."/>
            <person name="Winkler M.E."/>
        </authorList>
    </citation>
    <scope>NUCLEOTIDE SEQUENCE</scope>
</reference>
<dbReference type="PANTHER" id="PTHR30474:SF2">
    <property type="entry name" value="PEPTIDOGLYCAN GLYCOSYLTRANSFERASE FTSW-RELATED"/>
    <property type="match status" value="1"/>
</dbReference>
<dbReference type="GO" id="GO:0008955">
    <property type="term" value="F:peptidoglycan glycosyltransferase activity"/>
    <property type="evidence" value="ECO:0007669"/>
    <property type="project" value="UniProtKB-EC"/>
</dbReference>
<evidence type="ECO:0000256" key="1">
    <source>
        <dbReference type="ARBA" id="ARBA00004141"/>
    </source>
</evidence>
<comment type="subcellular location">
    <subcellularLocation>
        <location evidence="1">Membrane</location>
        <topology evidence="1">Multi-pass membrane protein</topology>
    </subcellularLocation>
</comment>
<evidence type="ECO:0000256" key="9">
    <source>
        <dbReference type="ARBA" id="ARBA00032370"/>
    </source>
</evidence>
<dbReference type="PROSITE" id="PS00428">
    <property type="entry name" value="FTSW_RODA_SPOVE"/>
    <property type="match status" value="1"/>
</dbReference>
<evidence type="ECO:0000256" key="4">
    <source>
        <dbReference type="ARBA" id="ARBA00022692"/>
    </source>
</evidence>
<feature type="transmembrane region" description="Helical" evidence="12">
    <location>
        <begin position="151"/>
        <end position="173"/>
    </location>
</feature>
<dbReference type="EMBL" id="UINC01051379">
    <property type="protein sequence ID" value="SVB65472.1"/>
    <property type="molecule type" value="Genomic_DNA"/>
</dbReference>
<feature type="transmembrane region" description="Helical" evidence="12">
    <location>
        <begin position="117"/>
        <end position="139"/>
    </location>
</feature>
<keyword evidence="4 12" id="KW-0812">Transmembrane</keyword>
<evidence type="ECO:0000256" key="6">
    <source>
        <dbReference type="ARBA" id="ARBA00022984"/>
    </source>
</evidence>
<feature type="non-terminal residue" evidence="13">
    <location>
        <position position="1"/>
    </location>
</feature>
<dbReference type="GO" id="GO:0015648">
    <property type="term" value="F:lipid-linked peptidoglycan transporter activity"/>
    <property type="evidence" value="ECO:0007669"/>
    <property type="project" value="TreeGrafter"/>
</dbReference>
<comment type="catalytic activity">
    <reaction evidence="11">
        <text>[GlcNAc-(1-&gt;4)-Mur2Ac(oyl-L-Ala-gamma-D-Glu-L-Lys-D-Ala-D-Ala)](n)-di-trans,octa-cis-undecaprenyl diphosphate + beta-D-GlcNAc-(1-&gt;4)-Mur2Ac(oyl-L-Ala-gamma-D-Glu-L-Lys-D-Ala-D-Ala)-di-trans,octa-cis-undecaprenyl diphosphate = [GlcNAc-(1-&gt;4)-Mur2Ac(oyl-L-Ala-gamma-D-Glu-L-Lys-D-Ala-D-Ala)](n+1)-di-trans,octa-cis-undecaprenyl diphosphate + di-trans,octa-cis-undecaprenyl diphosphate + H(+)</text>
        <dbReference type="Rhea" id="RHEA:23708"/>
        <dbReference type="Rhea" id="RHEA-COMP:9602"/>
        <dbReference type="Rhea" id="RHEA-COMP:9603"/>
        <dbReference type="ChEBI" id="CHEBI:15378"/>
        <dbReference type="ChEBI" id="CHEBI:58405"/>
        <dbReference type="ChEBI" id="CHEBI:60033"/>
        <dbReference type="ChEBI" id="CHEBI:78435"/>
        <dbReference type="EC" id="2.4.99.28"/>
    </reaction>
</comment>
<keyword evidence="3" id="KW-0808">Transferase</keyword>
<evidence type="ECO:0000313" key="13">
    <source>
        <dbReference type="EMBL" id="SVB65472.1"/>
    </source>
</evidence>
<evidence type="ECO:0000256" key="12">
    <source>
        <dbReference type="SAM" id="Phobius"/>
    </source>
</evidence>
<evidence type="ECO:0000256" key="2">
    <source>
        <dbReference type="ARBA" id="ARBA00022676"/>
    </source>
</evidence>
<evidence type="ECO:0000256" key="10">
    <source>
        <dbReference type="ARBA" id="ARBA00044770"/>
    </source>
</evidence>
<dbReference type="GO" id="GO:0005886">
    <property type="term" value="C:plasma membrane"/>
    <property type="evidence" value="ECO:0007669"/>
    <property type="project" value="TreeGrafter"/>
</dbReference>
<evidence type="ECO:0000256" key="11">
    <source>
        <dbReference type="ARBA" id="ARBA00049902"/>
    </source>
</evidence>
<dbReference type="GO" id="GO:0032153">
    <property type="term" value="C:cell division site"/>
    <property type="evidence" value="ECO:0007669"/>
    <property type="project" value="TreeGrafter"/>
</dbReference>
<dbReference type="EC" id="2.4.99.28" evidence="10"/>
<dbReference type="InterPro" id="IPR018365">
    <property type="entry name" value="Cell_cycle_FtsW-rel_CS"/>
</dbReference>
<dbReference type="GO" id="GO:0008360">
    <property type="term" value="P:regulation of cell shape"/>
    <property type="evidence" value="ECO:0007669"/>
    <property type="project" value="UniProtKB-KW"/>
</dbReference>
<proteinExistence type="predicted"/>
<accession>A0A382FS92</accession>
<dbReference type="AlphaFoldDB" id="A0A382FS92"/>
<keyword evidence="2" id="KW-0328">Glycosyltransferase</keyword>
<feature type="transmembrane region" description="Helical" evidence="12">
    <location>
        <begin position="85"/>
        <end position="105"/>
    </location>
</feature>
<dbReference type="Pfam" id="PF01098">
    <property type="entry name" value="FTSW_RODA_SPOVE"/>
    <property type="match status" value="1"/>
</dbReference>
<sequence>HLACVGIAGLPVIMVSVLTSPYQLQRLLTFLGDADPQGAGFQIAQAELALGSGGWVGVGLGNSMQKYFLPEPHTDFVFAFAGEELGLFGTLSIIGLFIALALHGFRIAAGARSDFGFYTAAGVTMMISVYALLNVAVATGLAPTTGLPLPFISYGGSSLLWNLCGLGILSAVGREQEEKSGMRAALSPVTWRPAADHRHAHSRRRRRWSVLPLPWSPR</sequence>
<gene>
    <name evidence="13" type="ORF">METZ01_LOCUS218326</name>
</gene>
<name>A0A382FS92_9ZZZZ</name>
<evidence type="ECO:0000256" key="5">
    <source>
        <dbReference type="ARBA" id="ARBA00022960"/>
    </source>
</evidence>
<dbReference type="InterPro" id="IPR001182">
    <property type="entry name" value="FtsW/RodA"/>
</dbReference>
<evidence type="ECO:0000256" key="8">
    <source>
        <dbReference type="ARBA" id="ARBA00023136"/>
    </source>
</evidence>
<keyword evidence="7 12" id="KW-1133">Transmembrane helix</keyword>
<keyword evidence="5" id="KW-0133">Cell shape</keyword>
<evidence type="ECO:0000256" key="7">
    <source>
        <dbReference type="ARBA" id="ARBA00022989"/>
    </source>
</evidence>